<dbReference type="AlphaFoldDB" id="Q16NB9"/>
<feature type="chain" id="PRO_5014307275" evidence="2">
    <location>
        <begin position="16"/>
        <end position="108"/>
    </location>
</feature>
<organism evidence="3 4">
    <name type="scientific">Aedes aegypti</name>
    <name type="common">Yellowfever mosquito</name>
    <name type="synonym">Culex aegypti</name>
    <dbReference type="NCBI Taxonomy" id="7159"/>
    <lineage>
        <taxon>Eukaryota</taxon>
        <taxon>Metazoa</taxon>
        <taxon>Ecdysozoa</taxon>
        <taxon>Arthropoda</taxon>
        <taxon>Hexapoda</taxon>
        <taxon>Insecta</taxon>
        <taxon>Pterygota</taxon>
        <taxon>Neoptera</taxon>
        <taxon>Endopterygota</taxon>
        <taxon>Diptera</taxon>
        <taxon>Nematocera</taxon>
        <taxon>Culicoidea</taxon>
        <taxon>Culicidae</taxon>
        <taxon>Culicinae</taxon>
        <taxon>Aedini</taxon>
        <taxon>Aedes</taxon>
        <taxon>Stegomyia</taxon>
    </lineage>
</organism>
<reference evidence="3" key="1">
    <citation type="submission" date="2005-10" db="EMBL/GenBank/DDBJ databases">
        <authorList>
            <person name="Loftus B.J."/>
            <person name="Nene V.M."/>
            <person name="Hannick L.I."/>
            <person name="Bidwell S."/>
            <person name="Haas B."/>
            <person name="Amedeo P."/>
            <person name="Orvis J."/>
            <person name="Wortman J.R."/>
            <person name="White O.R."/>
            <person name="Salzberg S."/>
            <person name="Shumway M."/>
            <person name="Koo H."/>
            <person name="Zhao Y."/>
            <person name="Holmes M."/>
            <person name="Miller J."/>
            <person name="Schatz M."/>
            <person name="Pop M."/>
            <person name="Pai G."/>
            <person name="Utterback T."/>
            <person name="Rogers Y.-H."/>
            <person name="Kravitz S."/>
            <person name="Fraser C.M."/>
        </authorList>
    </citation>
    <scope>NUCLEOTIDE SEQUENCE</scope>
    <source>
        <strain evidence="3">Liverpool</strain>
    </source>
</reference>
<reference evidence="3" key="2">
    <citation type="journal article" date="2007" name="Science">
        <title>Genome sequence of Aedes aegypti, a major arbovirus vector.</title>
        <authorList>
            <person name="Nene V."/>
            <person name="Wortman J.R."/>
            <person name="Lawson D."/>
            <person name="Haas B."/>
            <person name="Kodira C."/>
            <person name="Tu Z.J."/>
            <person name="Loftus B."/>
            <person name="Xi Z."/>
            <person name="Megy K."/>
            <person name="Grabherr M."/>
            <person name="Ren Q."/>
            <person name="Zdobnov E.M."/>
            <person name="Lobo N.F."/>
            <person name="Campbell K.S."/>
            <person name="Brown S.E."/>
            <person name="Bonaldo M.F."/>
            <person name="Zhu J."/>
            <person name="Sinkins S.P."/>
            <person name="Hogenkamp D.G."/>
            <person name="Amedeo P."/>
            <person name="Arensburger P."/>
            <person name="Atkinson P.W."/>
            <person name="Bidwell S."/>
            <person name="Biedler J."/>
            <person name="Birney E."/>
            <person name="Bruggner R.V."/>
            <person name="Costas J."/>
            <person name="Coy M.R."/>
            <person name="Crabtree J."/>
            <person name="Crawford M."/>
            <person name="Debruyn B."/>
            <person name="Decaprio D."/>
            <person name="Eiglmeier K."/>
            <person name="Eisenstadt E."/>
            <person name="El-Dorry H."/>
            <person name="Gelbart W.M."/>
            <person name="Gomes S.L."/>
            <person name="Hammond M."/>
            <person name="Hannick L.I."/>
            <person name="Hogan J.R."/>
            <person name="Holmes M.H."/>
            <person name="Jaffe D."/>
            <person name="Johnston J.S."/>
            <person name="Kennedy R.C."/>
            <person name="Koo H."/>
            <person name="Kravitz S."/>
            <person name="Kriventseva E.V."/>
            <person name="Kulp D."/>
            <person name="Labutti K."/>
            <person name="Lee E."/>
            <person name="Li S."/>
            <person name="Lovin D.D."/>
            <person name="Mao C."/>
            <person name="Mauceli E."/>
            <person name="Menck C.F."/>
            <person name="Miller J.R."/>
            <person name="Montgomery P."/>
            <person name="Mori A."/>
            <person name="Nascimento A.L."/>
            <person name="Naveira H.F."/>
            <person name="Nusbaum C."/>
            <person name="O'leary S."/>
            <person name="Orvis J."/>
            <person name="Pertea M."/>
            <person name="Quesneville H."/>
            <person name="Reidenbach K.R."/>
            <person name="Rogers Y.H."/>
            <person name="Roth C.W."/>
            <person name="Schneider J.R."/>
            <person name="Schatz M."/>
            <person name="Shumway M."/>
            <person name="Stanke M."/>
            <person name="Stinson E.O."/>
            <person name="Tubio J.M."/>
            <person name="Vanzee J.P."/>
            <person name="Verjovski-Almeida S."/>
            <person name="Werner D."/>
            <person name="White O."/>
            <person name="Wyder S."/>
            <person name="Zeng Q."/>
            <person name="Zhao Q."/>
            <person name="Zhao Y."/>
            <person name="Hill C.A."/>
            <person name="Raikhel A.S."/>
            <person name="Soares M.B."/>
            <person name="Knudson D.L."/>
            <person name="Lee N.H."/>
            <person name="Galagan J."/>
            <person name="Salzberg S.L."/>
            <person name="Paulsen I.T."/>
            <person name="Dimopoulos G."/>
            <person name="Collins F.H."/>
            <person name="Birren B."/>
            <person name="Fraser-Liggett C.M."/>
            <person name="Severson D.W."/>
        </authorList>
    </citation>
    <scope>NUCLEOTIDE SEQUENCE [LARGE SCALE GENOMIC DNA]</scope>
    <source>
        <strain evidence="3">Liverpool</strain>
    </source>
</reference>
<feature type="compositionally biased region" description="Basic and acidic residues" evidence="1">
    <location>
        <begin position="78"/>
        <end position="100"/>
    </location>
</feature>
<feature type="region of interest" description="Disordered" evidence="1">
    <location>
        <begin position="25"/>
        <end position="52"/>
    </location>
</feature>
<evidence type="ECO:0000256" key="2">
    <source>
        <dbReference type="SAM" id="SignalP"/>
    </source>
</evidence>
<dbReference type="EMBL" id="CH477830">
    <property type="protein sequence ID" value="EAT35842.1"/>
    <property type="molecule type" value="Genomic_DNA"/>
</dbReference>
<dbReference type="PaxDb" id="7159-AAEL012024-PA"/>
<evidence type="ECO:0000313" key="4">
    <source>
        <dbReference type="Proteomes" id="UP000682892"/>
    </source>
</evidence>
<sequence>MEWTLIALALWGAVGFEAKAVITPDTPQSNPTWPLLTPPSGSEVSLEHAGRGPFANSRALGRAYRRVHRPSKHVFRSVGDDQRNSDARASIDEPVEDHRFTPMTSSSD</sequence>
<dbReference type="HOGENOM" id="CLU_2199133_0_0_1"/>
<evidence type="ECO:0000256" key="1">
    <source>
        <dbReference type="SAM" id="MobiDB-lite"/>
    </source>
</evidence>
<feature type="signal peptide" evidence="2">
    <location>
        <begin position="1"/>
        <end position="15"/>
    </location>
</feature>
<dbReference type="Proteomes" id="UP000682892">
    <property type="component" value="Unassembled WGS sequence"/>
</dbReference>
<protein>
    <submittedName>
        <fullName evidence="3">AAEL012024-PA</fullName>
    </submittedName>
</protein>
<name>Q16NB9_AEDAE</name>
<feature type="region of interest" description="Disordered" evidence="1">
    <location>
        <begin position="71"/>
        <end position="108"/>
    </location>
</feature>
<reference evidence="3" key="3">
    <citation type="submission" date="2012-09" db="EMBL/GenBank/DDBJ databases">
        <authorList>
            <consortium name="VectorBase"/>
        </authorList>
    </citation>
    <scope>NUCLEOTIDE SEQUENCE</scope>
    <source>
        <strain evidence="3">Liverpool</strain>
    </source>
</reference>
<accession>Q16NB9</accession>
<evidence type="ECO:0000313" key="3">
    <source>
        <dbReference type="EMBL" id="EAT35842.1"/>
    </source>
</evidence>
<keyword evidence="2" id="KW-0732">Signal</keyword>
<proteinExistence type="predicted"/>
<gene>
    <name evidence="3" type="ORF">AaeL_AAEL012024</name>
</gene>